<accession>A0A1M5VPT7</accession>
<protein>
    <submittedName>
        <fullName evidence="1">Uncharacterized protein</fullName>
    </submittedName>
</protein>
<gene>
    <name evidence="1" type="ORF">SAMN05444388_11910</name>
</gene>
<reference evidence="1 2" key="1">
    <citation type="submission" date="2016-11" db="EMBL/GenBank/DDBJ databases">
        <authorList>
            <person name="Jaros S."/>
            <person name="Januszkiewicz K."/>
            <person name="Wedrychowicz H."/>
        </authorList>
    </citation>
    <scope>NUCLEOTIDE SEQUENCE [LARGE SCALE GENOMIC DNA]</scope>
    <source>
        <strain evidence="1 2">DSM 6792</strain>
    </source>
</reference>
<dbReference type="Proteomes" id="UP000184112">
    <property type="component" value="Unassembled WGS sequence"/>
</dbReference>
<organism evidence="1 2">
    <name type="scientific">Flavobacterium johnsoniae</name>
    <name type="common">Cytophaga johnsonae</name>
    <dbReference type="NCBI Taxonomy" id="986"/>
    <lineage>
        <taxon>Bacteria</taxon>
        <taxon>Pseudomonadati</taxon>
        <taxon>Bacteroidota</taxon>
        <taxon>Flavobacteriia</taxon>
        <taxon>Flavobacteriales</taxon>
        <taxon>Flavobacteriaceae</taxon>
        <taxon>Flavobacterium</taxon>
    </lineage>
</organism>
<evidence type="ECO:0000313" key="1">
    <source>
        <dbReference type="EMBL" id="SHH77262.1"/>
    </source>
</evidence>
<dbReference type="EMBL" id="FQWH01000019">
    <property type="protein sequence ID" value="SHH77262.1"/>
    <property type="molecule type" value="Genomic_DNA"/>
</dbReference>
<evidence type="ECO:0000313" key="2">
    <source>
        <dbReference type="Proteomes" id="UP000184112"/>
    </source>
</evidence>
<proteinExistence type="predicted"/>
<dbReference type="AlphaFoldDB" id="A0A1M5VPT7"/>
<sequence length="49" mass="5493">MQELKQLSIAKLGFFLEPSELFLELARLGNAVGKNNFFLGDSDKTIDFS</sequence>
<name>A0A1M5VPT7_FLAJO</name>